<dbReference type="OrthoDB" id="3252838at2"/>
<evidence type="ECO:0000313" key="3">
    <source>
        <dbReference type="Proteomes" id="UP000006265"/>
    </source>
</evidence>
<dbReference type="GO" id="GO:0051782">
    <property type="term" value="P:negative regulation of cell division"/>
    <property type="evidence" value="ECO:0007669"/>
    <property type="project" value="TreeGrafter"/>
</dbReference>
<dbReference type="eggNOG" id="COG0455">
    <property type="taxonomic scope" value="Bacteria"/>
</dbReference>
<dbReference type="EMBL" id="AMRA01000106">
    <property type="protein sequence ID" value="EKF22003.1"/>
    <property type="molecule type" value="Genomic_DNA"/>
</dbReference>
<dbReference type="InterPro" id="IPR059050">
    <property type="entry name" value="Rv3660c_N"/>
</dbReference>
<dbReference type="RefSeq" id="WP_005630794.1">
    <property type="nucleotide sequence ID" value="NZ_AMRA01000106.1"/>
</dbReference>
<gene>
    <name evidence="2" type="ORF">C731_3987</name>
</gene>
<name>K5B7I4_MYCHD</name>
<evidence type="ECO:0000313" key="2">
    <source>
        <dbReference type="EMBL" id="EKF22003.1"/>
    </source>
</evidence>
<dbReference type="GO" id="GO:0016887">
    <property type="term" value="F:ATP hydrolysis activity"/>
    <property type="evidence" value="ECO:0007669"/>
    <property type="project" value="TreeGrafter"/>
</dbReference>
<dbReference type="PANTHER" id="PTHR43384:SF11">
    <property type="entry name" value="SEPTUM SITE DETERMINING PROTEIN"/>
    <property type="match status" value="1"/>
</dbReference>
<dbReference type="STRING" id="1122247.GCA_000379865_01768"/>
<keyword evidence="3" id="KW-1185">Reference proteome</keyword>
<proteinExistence type="predicted"/>
<feature type="domain" description="Rv3660c-like CheY-like N-terminal" evidence="1">
    <location>
        <begin position="8"/>
        <end position="110"/>
    </location>
</feature>
<sequence length="354" mass="35722">MPGILALVGDRALCADIERIAAAAGLAVVRVVEPSSRQAWLGAAAVVVDRAAAERCARRAWPRRGRVILVGATEPDADDFRAALAVGAQHVMQLPAQDTALMSVLADVADAVYPATGRGPVVAVVGGHGGAGASVFAAALASAAAEQGDALLVEADPWSGGIDLVVGLEAEGGVRWRDLQLRSGRLAATALREALPRSRRLAVLSADRGGGDIDAAPLAAVLDAGSRGGSTVVCDVPRRATAAAETTLGSADLVVVVTTAQVRSAAATEAVARWVSAHNPNAGLVVRGPAPGGMSPAEVAEIVGLPLLAAMRPQPRLAVVLEHGGLRLRRRAPLAVAAGAVLALLQAHPGRALP</sequence>
<dbReference type="GO" id="GO:0009898">
    <property type="term" value="C:cytoplasmic side of plasma membrane"/>
    <property type="evidence" value="ECO:0007669"/>
    <property type="project" value="TreeGrafter"/>
</dbReference>
<dbReference type="InterPro" id="IPR027417">
    <property type="entry name" value="P-loop_NTPase"/>
</dbReference>
<dbReference type="Gene3D" id="3.40.50.300">
    <property type="entry name" value="P-loop containing nucleotide triphosphate hydrolases"/>
    <property type="match status" value="1"/>
</dbReference>
<dbReference type="InterPro" id="IPR050625">
    <property type="entry name" value="ParA/MinD_ATPase"/>
</dbReference>
<organism evidence="2 3">
    <name type="scientific">Mycolicibacterium hassiacum (strain DSM 44199 / CIP 105218 / JCM 12690 / 3849)</name>
    <name type="common">Mycobacterium hassiacum</name>
    <dbReference type="NCBI Taxonomy" id="1122247"/>
    <lineage>
        <taxon>Bacteria</taxon>
        <taxon>Bacillati</taxon>
        <taxon>Actinomycetota</taxon>
        <taxon>Actinomycetes</taxon>
        <taxon>Mycobacteriales</taxon>
        <taxon>Mycobacteriaceae</taxon>
        <taxon>Mycolicibacterium</taxon>
    </lineage>
</organism>
<dbReference type="Pfam" id="PF26563">
    <property type="entry name" value="Rv3660c_N"/>
    <property type="match status" value="1"/>
</dbReference>
<dbReference type="SUPFAM" id="SSF52540">
    <property type="entry name" value="P-loop containing nucleoside triphosphate hydrolases"/>
    <property type="match status" value="1"/>
</dbReference>
<protein>
    <submittedName>
        <fullName evidence="2">AAA domain protein</fullName>
    </submittedName>
</protein>
<dbReference type="GO" id="GO:0005524">
    <property type="term" value="F:ATP binding"/>
    <property type="evidence" value="ECO:0007669"/>
    <property type="project" value="TreeGrafter"/>
</dbReference>
<evidence type="ECO:0000259" key="1">
    <source>
        <dbReference type="Pfam" id="PF26563"/>
    </source>
</evidence>
<dbReference type="NCBIfam" id="TIGR03815">
    <property type="entry name" value="CpaE_hom_Actino"/>
    <property type="match status" value="1"/>
</dbReference>
<dbReference type="PANTHER" id="PTHR43384">
    <property type="entry name" value="SEPTUM SITE-DETERMINING PROTEIN MIND HOMOLOG, CHLOROPLASTIC-RELATED"/>
    <property type="match status" value="1"/>
</dbReference>
<dbReference type="AlphaFoldDB" id="K5B7I4"/>
<reference evidence="2 3" key="1">
    <citation type="journal article" date="2012" name="J. Bacteriol.">
        <title>Genome sequence of Mycobacterium hassiacum DSM 44199, a rare source of heat-stable mycobacterial proteins.</title>
        <authorList>
            <person name="Tiago I."/>
            <person name="Maranha A."/>
            <person name="Mendes V."/>
            <person name="Alarico S."/>
            <person name="Moynihan P.J."/>
            <person name="Clarke A.J."/>
            <person name="Macedo-Ribeiro S."/>
            <person name="Pereira P.J."/>
            <person name="Empadinhas N."/>
        </authorList>
    </citation>
    <scope>NUCLEOTIDE SEQUENCE [LARGE SCALE GENOMIC DNA]</scope>
    <source>
        <strain evidence="3">DSM 44199 / CIP 105218 / JCM 12690 / 3849</strain>
    </source>
</reference>
<dbReference type="GO" id="GO:0005829">
    <property type="term" value="C:cytosol"/>
    <property type="evidence" value="ECO:0007669"/>
    <property type="project" value="TreeGrafter"/>
</dbReference>
<dbReference type="InterPro" id="IPR022521">
    <property type="entry name" value="Rv3660c"/>
</dbReference>
<dbReference type="PATRIC" id="fig|1122247.3.peg.3824"/>
<dbReference type="Proteomes" id="UP000006265">
    <property type="component" value="Unassembled WGS sequence"/>
</dbReference>
<accession>K5B7I4</accession>
<comment type="caution">
    <text evidence="2">The sequence shown here is derived from an EMBL/GenBank/DDBJ whole genome shotgun (WGS) entry which is preliminary data.</text>
</comment>